<dbReference type="Gene3D" id="3.90.105.10">
    <property type="entry name" value="Molybdopterin biosynthesis moea protein, domain 2"/>
    <property type="match status" value="1"/>
</dbReference>
<dbReference type="EMBL" id="JBHTAJ010000043">
    <property type="protein sequence ID" value="MFC7182219.1"/>
    <property type="molecule type" value="Genomic_DNA"/>
</dbReference>
<dbReference type="Gene3D" id="2.170.190.11">
    <property type="entry name" value="Molybdopterin biosynthesis moea protein, domain 3"/>
    <property type="match status" value="1"/>
</dbReference>
<proteinExistence type="predicted"/>
<feature type="compositionally biased region" description="Basic and acidic residues" evidence="1">
    <location>
        <begin position="131"/>
        <end position="143"/>
    </location>
</feature>
<evidence type="ECO:0000256" key="1">
    <source>
        <dbReference type="SAM" id="MobiDB-lite"/>
    </source>
</evidence>
<protein>
    <recommendedName>
        <fullName evidence="2">MoeA N-terminal and linker domain-containing protein</fullName>
    </recommendedName>
</protein>
<organism evidence="3 4">
    <name type="scientific">Kitasatospora paranensis</name>
    <dbReference type="NCBI Taxonomy" id="258053"/>
    <lineage>
        <taxon>Bacteria</taxon>
        <taxon>Bacillati</taxon>
        <taxon>Actinomycetota</taxon>
        <taxon>Actinomycetes</taxon>
        <taxon>Kitasatosporales</taxon>
        <taxon>Streptomycetaceae</taxon>
        <taxon>Kitasatospora</taxon>
    </lineage>
</organism>
<dbReference type="SUPFAM" id="SSF63882">
    <property type="entry name" value="MoeA N-terminal region -like"/>
    <property type="match status" value="1"/>
</dbReference>
<comment type="caution">
    <text evidence="3">The sequence shown here is derived from an EMBL/GenBank/DDBJ whole genome shotgun (WGS) entry which is preliminary data.</text>
</comment>
<gene>
    <name evidence="3" type="ORF">ACFQMG_21980</name>
</gene>
<evidence type="ECO:0000313" key="4">
    <source>
        <dbReference type="Proteomes" id="UP001596435"/>
    </source>
</evidence>
<feature type="domain" description="MoeA N-terminal and linker" evidence="2">
    <location>
        <begin position="35"/>
        <end position="90"/>
    </location>
</feature>
<dbReference type="InterPro" id="IPR005110">
    <property type="entry name" value="MoeA_linker/N"/>
</dbReference>
<evidence type="ECO:0000313" key="3">
    <source>
        <dbReference type="EMBL" id="MFC7182219.1"/>
    </source>
</evidence>
<evidence type="ECO:0000259" key="2">
    <source>
        <dbReference type="Pfam" id="PF03453"/>
    </source>
</evidence>
<name>A0ABW2G1L8_9ACTN</name>
<dbReference type="InterPro" id="IPR036135">
    <property type="entry name" value="MoeA_linker/N_sf"/>
</dbReference>
<feature type="region of interest" description="Disordered" evidence="1">
    <location>
        <begin position="1"/>
        <end position="26"/>
    </location>
</feature>
<keyword evidence="4" id="KW-1185">Reference proteome</keyword>
<accession>A0ABW2G1L8</accession>
<dbReference type="Pfam" id="PF03453">
    <property type="entry name" value="MoeA_N"/>
    <property type="match status" value="1"/>
</dbReference>
<reference evidence="4" key="1">
    <citation type="journal article" date="2019" name="Int. J. Syst. Evol. Microbiol.">
        <title>The Global Catalogue of Microorganisms (GCM) 10K type strain sequencing project: providing services to taxonomists for standard genome sequencing and annotation.</title>
        <authorList>
            <consortium name="The Broad Institute Genomics Platform"/>
            <consortium name="The Broad Institute Genome Sequencing Center for Infectious Disease"/>
            <person name="Wu L."/>
            <person name="Ma J."/>
        </authorList>
    </citation>
    <scope>NUCLEOTIDE SEQUENCE [LARGE SCALE GENOMIC DNA]</scope>
    <source>
        <strain evidence="4">CGMCC 1.12859</strain>
    </source>
</reference>
<feature type="region of interest" description="Disordered" evidence="1">
    <location>
        <begin position="129"/>
        <end position="172"/>
    </location>
</feature>
<sequence>MPLPRADAPAAHTGRSGPGTPWRRPRELAHATGVPTAARAVTLEQAAGLTLADDLRTHLPLPAFDTSAMDGHAVAGFGAWRLRGAVRAGRVRRGVLAAGRRWRSPPARASRPAPRRCWWSSARPCRATGLRQDRGRADVRHEGLGPPRCTGRGPTRSARRAHTPAARAVRSA</sequence>
<dbReference type="Proteomes" id="UP001596435">
    <property type="component" value="Unassembled WGS sequence"/>
</dbReference>
<dbReference type="RefSeq" id="WP_345704734.1">
    <property type="nucleotide sequence ID" value="NZ_BAABKV010000001.1"/>
</dbReference>